<name>F2RYS5_TRIT1</name>
<reference evidence="3" key="1">
    <citation type="journal article" date="2012" name="MBio">
        <title>Comparative genome analysis of Trichophyton rubrum and related dermatophytes reveals candidate genes involved in infection.</title>
        <authorList>
            <person name="Martinez D.A."/>
            <person name="Oliver B.G."/>
            <person name="Graeser Y."/>
            <person name="Goldberg J.M."/>
            <person name="Li W."/>
            <person name="Martinez-Rossi N.M."/>
            <person name="Monod M."/>
            <person name="Shelest E."/>
            <person name="Barton R.C."/>
            <person name="Birch E."/>
            <person name="Brakhage A.A."/>
            <person name="Chen Z."/>
            <person name="Gurr S.J."/>
            <person name="Heiman D."/>
            <person name="Heitman J."/>
            <person name="Kosti I."/>
            <person name="Rossi A."/>
            <person name="Saif S."/>
            <person name="Samalova M."/>
            <person name="Saunders C.W."/>
            <person name="Shea T."/>
            <person name="Summerbell R.C."/>
            <person name="Xu J."/>
            <person name="Young S."/>
            <person name="Zeng Q."/>
            <person name="Birren B.W."/>
            <person name="Cuomo C.A."/>
            <person name="White T.C."/>
        </authorList>
    </citation>
    <scope>NUCLEOTIDE SEQUENCE [LARGE SCALE GENOMIC DNA]</scope>
    <source>
        <strain evidence="3">CBS 112818</strain>
    </source>
</reference>
<dbReference type="InterPro" id="IPR001509">
    <property type="entry name" value="Epimerase_deHydtase"/>
</dbReference>
<dbReference type="HOGENOM" id="CLU_055314_1_0_1"/>
<feature type="domain" description="NAD-dependent epimerase/dehydratase" evidence="1">
    <location>
        <begin position="11"/>
        <end position="88"/>
    </location>
</feature>
<sequence length="279" mass="29750">MTATTAVAKRIVVAGGSGFLGARICQSAVARGWEVVSLSRHGEPKWDTVSPSGQAPRWAQKVEWAKADLLDPSSYREHLKNASAVVHSMGIILEADYKGILQGKESPITGIQKMVGSFAGVTTGPGKSQMTYRTMNTESAISLAKKTTEENIPTFVYISASSGAPVIPQGYILSKREAESSIMSMFPNLRGIFVRPTFMYDSSRRLSLPIAVGGMIASEVNLLTGGKLSALGSMAEKPLKVSVVGEAVVESIDDGDVDGVVSPKKIEDLATKGWRKTML</sequence>
<evidence type="ECO:0000259" key="1">
    <source>
        <dbReference type="Pfam" id="PF01370"/>
    </source>
</evidence>
<keyword evidence="3" id="KW-1185">Reference proteome</keyword>
<dbReference type="InterPro" id="IPR036291">
    <property type="entry name" value="NAD(P)-bd_dom_sf"/>
</dbReference>
<proteinExistence type="predicted"/>
<dbReference type="Gene3D" id="3.40.50.720">
    <property type="entry name" value="NAD(P)-binding Rossmann-like Domain"/>
    <property type="match status" value="1"/>
</dbReference>
<organism evidence="2 3">
    <name type="scientific">Trichophyton tonsurans (strain CBS 112818)</name>
    <name type="common">Scalp ringworm fungus</name>
    <dbReference type="NCBI Taxonomy" id="647933"/>
    <lineage>
        <taxon>Eukaryota</taxon>
        <taxon>Fungi</taxon>
        <taxon>Dikarya</taxon>
        <taxon>Ascomycota</taxon>
        <taxon>Pezizomycotina</taxon>
        <taxon>Eurotiomycetes</taxon>
        <taxon>Eurotiomycetidae</taxon>
        <taxon>Onygenales</taxon>
        <taxon>Arthrodermataceae</taxon>
        <taxon>Trichophyton</taxon>
    </lineage>
</organism>
<dbReference type="SUPFAM" id="SSF51735">
    <property type="entry name" value="NAD(P)-binding Rossmann-fold domains"/>
    <property type="match status" value="1"/>
</dbReference>
<dbReference type="InterPro" id="IPR051207">
    <property type="entry name" value="ComplexI_NDUFA9_subunit"/>
</dbReference>
<dbReference type="Proteomes" id="UP000009172">
    <property type="component" value="Unassembled WGS sequence"/>
</dbReference>
<dbReference type="AlphaFoldDB" id="F2RYS5"/>
<dbReference type="PANTHER" id="PTHR12126:SF16">
    <property type="entry name" value="MIOREX COMPLEX COMPONENT 2"/>
    <property type="match status" value="1"/>
</dbReference>
<dbReference type="EMBL" id="GG698494">
    <property type="protein sequence ID" value="EGD96474.1"/>
    <property type="molecule type" value="Genomic_DNA"/>
</dbReference>
<evidence type="ECO:0000313" key="2">
    <source>
        <dbReference type="EMBL" id="EGD96474.1"/>
    </source>
</evidence>
<dbReference type="Pfam" id="PF01370">
    <property type="entry name" value="Epimerase"/>
    <property type="match status" value="1"/>
</dbReference>
<accession>F2RYS5</accession>
<dbReference type="GO" id="GO:0005739">
    <property type="term" value="C:mitochondrion"/>
    <property type="evidence" value="ECO:0007669"/>
    <property type="project" value="TreeGrafter"/>
</dbReference>
<dbReference type="PANTHER" id="PTHR12126">
    <property type="entry name" value="NADH-UBIQUINONE OXIDOREDUCTASE 39 KDA SUBUNIT-RELATED"/>
    <property type="match status" value="1"/>
</dbReference>
<evidence type="ECO:0000313" key="3">
    <source>
        <dbReference type="Proteomes" id="UP000009172"/>
    </source>
</evidence>
<dbReference type="GO" id="GO:0044877">
    <property type="term" value="F:protein-containing complex binding"/>
    <property type="evidence" value="ECO:0007669"/>
    <property type="project" value="TreeGrafter"/>
</dbReference>
<gene>
    <name evidence="2" type="ORF">TESG_03916</name>
</gene>
<dbReference type="OrthoDB" id="276721at2759"/>
<protein>
    <recommendedName>
        <fullName evidence="1">NAD-dependent epimerase/dehydratase domain-containing protein</fullName>
    </recommendedName>
</protein>